<evidence type="ECO:0000256" key="1">
    <source>
        <dbReference type="SAM" id="MobiDB-lite"/>
    </source>
</evidence>
<evidence type="ECO:0000313" key="3">
    <source>
        <dbReference type="Proteomes" id="UP001482620"/>
    </source>
</evidence>
<keyword evidence="3" id="KW-1185">Reference proteome</keyword>
<evidence type="ECO:0000313" key="2">
    <source>
        <dbReference type="EMBL" id="MEQ2235442.1"/>
    </source>
</evidence>
<protein>
    <submittedName>
        <fullName evidence="2">Uncharacterized protein</fullName>
    </submittedName>
</protein>
<feature type="region of interest" description="Disordered" evidence="1">
    <location>
        <begin position="63"/>
        <end position="149"/>
    </location>
</feature>
<organism evidence="2 3">
    <name type="scientific">Ilyodon furcidens</name>
    <name type="common">goldbreast splitfin</name>
    <dbReference type="NCBI Taxonomy" id="33524"/>
    <lineage>
        <taxon>Eukaryota</taxon>
        <taxon>Metazoa</taxon>
        <taxon>Chordata</taxon>
        <taxon>Craniata</taxon>
        <taxon>Vertebrata</taxon>
        <taxon>Euteleostomi</taxon>
        <taxon>Actinopterygii</taxon>
        <taxon>Neopterygii</taxon>
        <taxon>Teleostei</taxon>
        <taxon>Neoteleostei</taxon>
        <taxon>Acanthomorphata</taxon>
        <taxon>Ovalentaria</taxon>
        <taxon>Atherinomorphae</taxon>
        <taxon>Cyprinodontiformes</taxon>
        <taxon>Goodeidae</taxon>
        <taxon>Ilyodon</taxon>
    </lineage>
</organism>
<accession>A0ABV0TR95</accession>
<dbReference type="Proteomes" id="UP001482620">
    <property type="component" value="Unassembled WGS sequence"/>
</dbReference>
<dbReference type="EMBL" id="JAHRIQ010046454">
    <property type="protein sequence ID" value="MEQ2235442.1"/>
    <property type="molecule type" value="Genomic_DNA"/>
</dbReference>
<proteinExistence type="predicted"/>
<name>A0ABV0TR95_9TELE</name>
<sequence length="149" mass="15958">MGGNNYAHPSSVHLTRGNSRVEECPTPLKETGSRARAVPRGEPDYFWLEPLYLAYQRRLLPHQRGDIPPPKSQLLQSRIGPPRSLPSAATHSTLHLTPLAPPMGGEPIGRVINVSSSGCARPGSIGESPATRRSPACPTSRPGCTVGPR</sequence>
<gene>
    <name evidence="2" type="ORF">ILYODFUR_002399</name>
</gene>
<feature type="region of interest" description="Disordered" evidence="1">
    <location>
        <begin position="1"/>
        <end position="37"/>
    </location>
</feature>
<comment type="caution">
    <text evidence="2">The sequence shown here is derived from an EMBL/GenBank/DDBJ whole genome shotgun (WGS) entry which is preliminary data.</text>
</comment>
<reference evidence="2 3" key="1">
    <citation type="submission" date="2021-06" db="EMBL/GenBank/DDBJ databases">
        <authorList>
            <person name="Palmer J.M."/>
        </authorList>
    </citation>
    <scope>NUCLEOTIDE SEQUENCE [LARGE SCALE GENOMIC DNA]</scope>
    <source>
        <strain evidence="3">if_2019</strain>
        <tissue evidence="2">Muscle</tissue>
    </source>
</reference>